<protein>
    <submittedName>
        <fullName evidence="1">Uncharacterized protein</fullName>
    </submittedName>
</protein>
<reference evidence="2" key="1">
    <citation type="submission" date="2017-10" db="EMBL/GenBank/DDBJ databases">
        <authorList>
            <person name="Skurnik M."/>
        </authorList>
    </citation>
    <scope>NUCLEOTIDE SEQUENCE [LARGE SCALE GENOMIC DNA]</scope>
    <source>
        <strain evidence="2">fHe-Yen9-03</strain>
    </source>
</reference>
<dbReference type="EMBL" id="LT960552">
    <property type="protein sequence ID" value="SOK59315.1"/>
    <property type="molecule type" value="Genomic_DNA"/>
</dbReference>
<dbReference type="Proteomes" id="UP000241364">
    <property type="component" value="Chromosome i"/>
</dbReference>
<evidence type="ECO:0000313" key="2">
    <source>
        <dbReference type="Proteomes" id="UP000241364"/>
    </source>
</evidence>
<evidence type="ECO:0000313" key="1">
    <source>
        <dbReference type="EMBL" id="SOK59315.1"/>
    </source>
</evidence>
<name>A0A2C9CZW4_9CAUD</name>
<proteinExistence type="predicted"/>
<sequence length="85" mass="9503">MTIVHEYAVVDNTTEQVIGKYVGTKPSKMQNIPYTLMKTTSTGSTTQQGTAFLTKAQKFWNVVSDPLYLVSPEQNRTSLKLEGFI</sequence>
<accession>A0A2C9CZW4</accession>
<gene>
    <name evidence="1" type="primary">g507</name>
</gene>
<organism evidence="1 2">
    <name type="scientific">Yersinia phage fHe-Yen9-03</name>
    <dbReference type="NCBI Taxonomy" id="2052743"/>
    <lineage>
        <taxon>Viruses</taxon>
        <taxon>Duplodnaviria</taxon>
        <taxon>Heunggongvirae</taxon>
        <taxon>Uroviricota</taxon>
        <taxon>Caudoviricetes</taxon>
        <taxon>Eneladusvirus</taxon>
        <taxon>Eneladusvirus Yen904</taxon>
    </lineage>
</organism>